<protein>
    <submittedName>
        <fullName evidence="3">ANKYRIN REPEAT PLANT-LIKE PROTEIN</fullName>
    </submittedName>
</protein>
<gene>
    <name evidence="3" type="ORF">OIU85_013077</name>
</gene>
<name>A0A9Q0NQK6_SALVM</name>
<dbReference type="OrthoDB" id="20872at2759"/>
<evidence type="ECO:0000313" key="3">
    <source>
        <dbReference type="EMBL" id="KAJ6674140.1"/>
    </source>
</evidence>
<keyword evidence="2" id="KW-1133">Transmembrane helix</keyword>
<sequence>MMRLLVVTHKVMWLSISFMAAGYIAAMWTILPYGRGWGKQWIFVAIVAIGGGSTVAIFVGLGILLAKHWLRKWEWRRRKEKRKIESPNSSVSRVEELGMMRKGRHDSSNSDVDSSDKGGYHLY</sequence>
<organism evidence="3 4">
    <name type="scientific">Salix viminalis</name>
    <name type="common">Common osier</name>
    <name type="synonym">Basket willow</name>
    <dbReference type="NCBI Taxonomy" id="40686"/>
    <lineage>
        <taxon>Eukaryota</taxon>
        <taxon>Viridiplantae</taxon>
        <taxon>Streptophyta</taxon>
        <taxon>Embryophyta</taxon>
        <taxon>Tracheophyta</taxon>
        <taxon>Spermatophyta</taxon>
        <taxon>Magnoliopsida</taxon>
        <taxon>eudicotyledons</taxon>
        <taxon>Gunneridae</taxon>
        <taxon>Pentapetalae</taxon>
        <taxon>rosids</taxon>
        <taxon>fabids</taxon>
        <taxon>Malpighiales</taxon>
        <taxon>Salicaceae</taxon>
        <taxon>Saliceae</taxon>
        <taxon>Salix</taxon>
    </lineage>
</organism>
<accession>A0A9Q0NQK6</accession>
<feature type="region of interest" description="Disordered" evidence="1">
    <location>
        <begin position="79"/>
        <end position="123"/>
    </location>
</feature>
<feature type="transmembrane region" description="Helical" evidence="2">
    <location>
        <begin position="12"/>
        <end position="30"/>
    </location>
</feature>
<dbReference type="EMBL" id="JAPFFL010000017">
    <property type="protein sequence ID" value="KAJ6674140.1"/>
    <property type="molecule type" value="Genomic_DNA"/>
</dbReference>
<proteinExistence type="predicted"/>
<keyword evidence="2" id="KW-0472">Membrane</keyword>
<feature type="compositionally biased region" description="Basic and acidic residues" evidence="1">
    <location>
        <begin position="114"/>
        <end position="123"/>
    </location>
</feature>
<evidence type="ECO:0000256" key="1">
    <source>
        <dbReference type="SAM" id="MobiDB-lite"/>
    </source>
</evidence>
<reference evidence="3 4" key="1">
    <citation type="journal article" date="2023" name="Int. J. Mol. Sci.">
        <title>De Novo Assembly and Annotation of 11 Diverse Shrub Willow (Salix) Genomes Reveals Novel Gene Organization in Sex-Linked Regions.</title>
        <authorList>
            <person name="Hyden B."/>
            <person name="Feng K."/>
            <person name="Yates T.B."/>
            <person name="Jawdy S."/>
            <person name="Cereghino C."/>
            <person name="Smart L.B."/>
            <person name="Muchero W."/>
        </authorList>
    </citation>
    <scope>NUCLEOTIDE SEQUENCE [LARGE SCALE GENOMIC DNA]</scope>
    <source>
        <tissue evidence="3">Shoot tip</tissue>
    </source>
</reference>
<comment type="caution">
    <text evidence="3">The sequence shown here is derived from an EMBL/GenBank/DDBJ whole genome shotgun (WGS) entry which is preliminary data.</text>
</comment>
<feature type="transmembrane region" description="Helical" evidence="2">
    <location>
        <begin position="42"/>
        <end position="70"/>
    </location>
</feature>
<evidence type="ECO:0000313" key="4">
    <source>
        <dbReference type="Proteomes" id="UP001151529"/>
    </source>
</evidence>
<evidence type="ECO:0000256" key="2">
    <source>
        <dbReference type="SAM" id="Phobius"/>
    </source>
</evidence>
<keyword evidence="4" id="KW-1185">Reference proteome</keyword>
<dbReference type="Proteomes" id="UP001151529">
    <property type="component" value="Chromosome 18"/>
</dbReference>
<keyword evidence="2" id="KW-0812">Transmembrane</keyword>
<dbReference type="AlphaFoldDB" id="A0A9Q0NQK6"/>